<reference evidence="2" key="1">
    <citation type="journal article" date="2022" name="Int. J. Mol. Sci.">
        <title>Draft Genome of Tanacetum Coccineum: Genomic Comparison of Closely Related Tanacetum-Family Plants.</title>
        <authorList>
            <person name="Yamashiro T."/>
            <person name="Shiraishi A."/>
            <person name="Nakayama K."/>
            <person name="Satake H."/>
        </authorList>
    </citation>
    <scope>NUCLEOTIDE SEQUENCE</scope>
</reference>
<reference evidence="2" key="2">
    <citation type="submission" date="2022-01" db="EMBL/GenBank/DDBJ databases">
        <authorList>
            <person name="Yamashiro T."/>
            <person name="Shiraishi A."/>
            <person name="Satake H."/>
            <person name="Nakayama K."/>
        </authorList>
    </citation>
    <scope>NUCLEOTIDE SEQUENCE</scope>
</reference>
<evidence type="ECO:0008006" key="4">
    <source>
        <dbReference type="Google" id="ProtNLM"/>
    </source>
</evidence>
<dbReference type="EMBL" id="BQNB010018633">
    <property type="protein sequence ID" value="GJT76541.1"/>
    <property type="molecule type" value="Genomic_DNA"/>
</dbReference>
<evidence type="ECO:0000256" key="1">
    <source>
        <dbReference type="SAM" id="MobiDB-lite"/>
    </source>
</evidence>
<sequence>KTVNGEVQLQALVDGKKIIVTEASIRSDLQLDDEEGTDCLPNTVIFEELTRMGYEKLSQKLTFYKAFFSPQWKFLIHTILQCLSAKTTAWNEFSSTMAYAIICLATNQKFNFSKYIFESMVKNLENVSGKFLIYPRFVQVFMDKQLERMSSYKRIYVTPSHTKKIFGNMKRVEKGFSGKETPLFPTIVVHNQEEMGEGSTMPTDPHHTPIITQPSTSQPQRKQRHRKPKRKDTKIPQFSVPSDNVADEAVNEEMDDSLVRATTTPTGLDAEHDRGNIDKTRSKAILNEPSLKLKELMDFCTKLQQRGRYDDDIMFDVSDLVGEEVFVAKQGVPDSKKDDVVSTAVDAAQVNTVAATVSTAKLTSAKPTTATSTRPKDKGLVIHEQEQASTPIVSSHQPSQAKIQDNGKAKMIEPEPVKKLIEREKYEANIALKETWDDIQAKIEADYLLAERLQAREQEEFPIKERAKLFQQLLEKRRKHFAAKRAEEIRNRPSTRAQQRSIMCTYLKNMEGKKVKDLKNKSFDSIQKMFDKAFKRVNTFVDFRTELVEGSSKRAGTELEQEVIKKQKVDDVQEIAKVDDDKEIVELQSPMEVIPDEEEVAVDAIPLATKPPSIVDWKILKEGKINYFQYIRANGSSKRYSAFIRMLKSFDREDLETL</sequence>
<accession>A0ABQ5GMT2</accession>
<feature type="compositionally biased region" description="Basic residues" evidence="1">
    <location>
        <begin position="221"/>
        <end position="232"/>
    </location>
</feature>
<proteinExistence type="predicted"/>
<evidence type="ECO:0000313" key="3">
    <source>
        <dbReference type="Proteomes" id="UP001151760"/>
    </source>
</evidence>
<feature type="region of interest" description="Disordered" evidence="1">
    <location>
        <begin position="195"/>
        <end position="240"/>
    </location>
</feature>
<name>A0ABQ5GMT2_9ASTR</name>
<organism evidence="2 3">
    <name type="scientific">Tanacetum coccineum</name>
    <dbReference type="NCBI Taxonomy" id="301880"/>
    <lineage>
        <taxon>Eukaryota</taxon>
        <taxon>Viridiplantae</taxon>
        <taxon>Streptophyta</taxon>
        <taxon>Embryophyta</taxon>
        <taxon>Tracheophyta</taxon>
        <taxon>Spermatophyta</taxon>
        <taxon>Magnoliopsida</taxon>
        <taxon>eudicotyledons</taxon>
        <taxon>Gunneridae</taxon>
        <taxon>Pentapetalae</taxon>
        <taxon>asterids</taxon>
        <taxon>campanulids</taxon>
        <taxon>Asterales</taxon>
        <taxon>Asteraceae</taxon>
        <taxon>Asteroideae</taxon>
        <taxon>Anthemideae</taxon>
        <taxon>Anthemidinae</taxon>
        <taxon>Tanacetum</taxon>
    </lineage>
</organism>
<dbReference type="Proteomes" id="UP001151760">
    <property type="component" value="Unassembled WGS sequence"/>
</dbReference>
<comment type="caution">
    <text evidence="2">The sequence shown here is derived from an EMBL/GenBank/DDBJ whole genome shotgun (WGS) entry which is preliminary data.</text>
</comment>
<evidence type="ECO:0000313" key="2">
    <source>
        <dbReference type="EMBL" id="GJT76541.1"/>
    </source>
</evidence>
<protein>
    <recommendedName>
        <fullName evidence="4">Glutamic acid-rich protein-like</fullName>
    </recommendedName>
</protein>
<gene>
    <name evidence="2" type="ORF">Tco_1043266</name>
</gene>
<feature type="non-terminal residue" evidence="2">
    <location>
        <position position="1"/>
    </location>
</feature>
<keyword evidence="3" id="KW-1185">Reference proteome</keyword>